<keyword evidence="1" id="KW-1133">Transmembrane helix</keyword>
<organism evidence="2">
    <name type="scientific">Aspergillus niger</name>
    <dbReference type="NCBI Taxonomy" id="5061"/>
    <lineage>
        <taxon>Eukaryota</taxon>
        <taxon>Fungi</taxon>
        <taxon>Dikarya</taxon>
        <taxon>Ascomycota</taxon>
        <taxon>Pezizomycotina</taxon>
        <taxon>Eurotiomycetes</taxon>
        <taxon>Eurotiomycetidae</taxon>
        <taxon>Eurotiales</taxon>
        <taxon>Aspergillaceae</taxon>
        <taxon>Aspergillus</taxon>
        <taxon>Aspergillus subgen. Circumdati</taxon>
    </lineage>
</organism>
<dbReference type="KEGG" id="ang:An08g11910"/>
<dbReference type="AlphaFoldDB" id="A0AAJ8C1N6"/>
<protein>
    <submittedName>
        <fullName evidence="2">Uncharacterized protein</fullName>
    </submittedName>
</protein>
<name>A0AAJ8C1N6_ASPNG</name>
<reference evidence="2" key="1">
    <citation type="submission" date="2025-02" db="EMBL/GenBank/DDBJ databases">
        <authorList>
            <consortium name="NCBI Genome Project"/>
        </authorList>
    </citation>
    <scope>NUCLEOTIDE SEQUENCE</scope>
</reference>
<feature type="transmembrane region" description="Helical" evidence="1">
    <location>
        <begin position="12"/>
        <end position="30"/>
    </location>
</feature>
<dbReference type="RefSeq" id="XP_059606943.1">
    <property type="nucleotide sequence ID" value="XM_059749477.1"/>
</dbReference>
<keyword evidence="1" id="KW-0812">Transmembrane</keyword>
<evidence type="ECO:0000256" key="1">
    <source>
        <dbReference type="SAM" id="Phobius"/>
    </source>
</evidence>
<accession>A0AAJ8C1N6</accession>
<sequence>MTSYAISVVARYIYVSVWMVSFRAAALLALRHIYLWPVALSIAGPANISLLHYSSLKPFQLIGPISATPKQRVFSKATIGSLDFATDKRKDTVIANIEGRDRQPLGSPSAGKGQLDESTVPLVYIADACRPAAGTCDSHQLRLLSLAFICPFHILFKASPMEDVPAENCHQAIYMAFKAEYAVVDLFVSSRLPSLVASVVVRPSRAPEGAVEWATVGGVHGRVRSVTVDALGLCSPSAPSTTLSECCLPEESFPLPFFETRMIPYLGEMRTAQWCQLFRKTFTAAQCLRKLGAEIFYSRWYLNVRLFMPYSWIHWSGL</sequence>
<dbReference type="GeneID" id="84591891"/>
<proteinExistence type="predicted"/>
<dbReference type="VEuPathDB" id="FungiDB:An08g11910"/>
<gene>
    <name evidence="2" type="ORF">An08g11910</name>
</gene>
<evidence type="ECO:0000313" key="2">
    <source>
        <dbReference type="RefSeq" id="XP_059606943.1"/>
    </source>
</evidence>
<keyword evidence="1" id="KW-0472">Membrane</keyword>
<reference evidence="2" key="2">
    <citation type="submission" date="2025-08" db="UniProtKB">
        <authorList>
            <consortium name="RefSeq"/>
        </authorList>
    </citation>
    <scope>IDENTIFICATION</scope>
</reference>